<feature type="domain" description="HTH marR-type" evidence="1">
    <location>
        <begin position="15"/>
        <end position="146"/>
    </location>
</feature>
<dbReference type="SMART" id="SM00347">
    <property type="entry name" value="HTH_MARR"/>
    <property type="match status" value="1"/>
</dbReference>
<protein>
    <submittedName>
        <fullName evidence="2">MarR family transcriptional regulator</fullName>
    </submittedName>
</protein>
<dbReference type="Gene3D" id="1.10.10.10">
    <property type="entry name" value="Winged helix-like DNA-binding domain superfamily/Winged helix DNA-binding domain"/>
    <property type="match status" value="1"/>
</dbReference>
<reference evidence="2 3" key="1">
    <citation type="journal article" date="2019" name="Int. J. Syst. Evol. Microbiol.">
        <title>The Global Catalogue of Microorganisms (GCM) 10K type strain sequencing project: providing services to taxonomists for standard genome sequencing and annotation.</title>
        <authorList>
            <consortium name="The Broad Institute Genomics Platform"/>
            <consortium name="The Broad Institute Genome Sequencing Center for Infectious Disease"/>
            <person name="Wu L."/>
            <person name="Ma J."/>
        </authorList>
    </citation>
    <scope>NUCLEOTIDE SEQUENCE [LARGE SCALE GENOMIC DNA]</scope>
    <source>
        <strain evidence="2 3">JCM 9383</strain>
    </source>
</reference>
<accession>A0ABN3VPX3</accession>
<evidence type="ECO:0000259" key="1">
    <source>
        <dbReference type="PROSITE" id="PS50995"/>
    </source>
</evidence>
<dbReference type="InterPro" id="IPR036390">
    <property type="entry name" value="WH_DNA-bd_sf"/>
</dbReference>
<proteinExistence type="predicted"/>
<dbReference type="EMBL" id="BAAAUX010000040">
    <property type="protein sequence ID" value="GAA2820207.1"/>
    <property type="molecule type" value="Genomic_DNA"/>
</dbReference>
<organism evidence="2 3">
    <name type="scientific">Saccharopolyspora taberi</name>
    <dbReference type="NCBI Taxonomy" id="60895"/>
    <lineage>
        <taxon>Bacteria</taxon>
        <taxon>Bacillati</taxon>
        <taxon>Actinomycetota</taxon>
        <taxon>Actinomycetes</taxon>
        <taxon>Pseudonocardiales</taxon>
        <taxon>Pseudonocardiaceae</taxon>
        <taxon>Saccharopolyspora</taxon>
    </lineage>
</organism>
<keyword evidence="3" id="KW-1185">Reference proteome</keyword>
<dbReference type="Proteomes" id="UP001500979">
    <property type="component" value="Unassembled WGS sequence"/>
</dbReference>
<evidence type="ECO:0000313" key="3">
    <source>
        <dbReference type="Proteomes" id="UP001500979"/>
    </source>
</evidence>
<gene>
    <name evidence="2" type="ORF">GCM10010470_64400</name>
</gene>
<dbReference type="Pfam" id="PF12802">
    <property type="entry name" value="MarR_2"/>
    <property type="match status" value="1"/>
</dbReference>
<dbReference type="InterPro" id="IPR000835">
    <property type="entry name" value="HTH_MarR-typ"/>
</dbReference>
<evidence type="ECO:0000313" key="2">
    <source>
        <dbReference type="EMBL" id="GAA2820207.1"/>
    </source>
</evidence>
<dbReference type="PANTHER" id="PTHR33164">
    <property type="entry name" value="TRANSCRIPTIONAL REGULATOR, MARR FAMILY"/>
    <property type="match status" value="1"/>
</dbReference>
<dbReference type="InterPro" id="IPR039422">
    <property type="entry name" value="MarR/SlyA-like"/>
</dbReference>
<dbReference type="PANTHER" id="PTHR33164:SF99">
    <property type="entry name" value="MARR FAMILY REGULATORY PROTEIN"/>
    <property type="match status" value="1"/>
</dbReference>
<dbReference type="PROSITE" id="PS50995">
    <property type="entry name" value="HTH_MARR_2"/>
    <property type="match status" value="1"/>
</dbReference>
<sequence>MTTDRSATDEENDRWCMAVRLLGRIEAGLDRTLQRRHGLPLSEYRALCALALAADEGGLRMHELAERIGLKESSATRLVMRLERDKLTTRAQGGKDLRGVYARITEEGRLRYAEATPTYRAALGAELDEAAGNPYLAALATWIRDA</sequence>
<comment type="caution">
    <text evidence="2">The sequence shown here is derived from an EMBL/GenBank/DDBJ whole genome shotgun (WGS) entry which is preliminary data.</text>
</comment>
<dbReference type="InterPro" id="IPR036388">
    <property type="entry name" value="WH-like_DNA-bd_sf"/>
</dbReference>
<dbReference type="RefSeq" id="WP_344686150.1">
    <property type="nucleotide sequence ID" value="NZ_BAAAUX010000040.1"/>
</dbReference>
<dbReference type="SUPFAM" id="SSF46785">
    <property type="entry name" value="Winged helix' DNA-binding domain"/>
    <property type="match status" value="1"/>
</dbReference>
<name>A0ABN3VPX3_9PSEU</name>